<evidence type="ECO:0000256" key="10">
    <source>
        <dbReference type="ARBA" id="ARBA00023098"/>
    </source>
</evidence>
<comment type="pathway">
    <text evidence="2">Phospholipid metabolism; phosphatidylglycerol biosynthesis; phosphatidylglycerol from CDP-diacylglycerol: step 1/2.</text>
</comment>
<evidence type="ECO:0000256" key="1">
    <source>
        <dbReference type="ARBA" id="ARBA00004141"/>
    </source>
</evidence>
<keyword evidence="10" id="KW-0443">Lipid metabolism</keyword>
<dbReference type="PIRSF" id="PIRSF000847">
    <property type="entry name" value="Phos_ph_gly_syn"/>
    <property type="match status" value="1"/>
</dbReference>
<keyword evidence="18" id="KW-1185">Reference proteome</keyword>
<dbReference type="Gene3D" id="1.20.120.1760">
    <property type="match status" value="1"/>
</dbReference>
<evidence type="ECO:0000256" key="4">
    <source>
        <dbReference type="ARBA" id="ARBA00013170"/>
    </source>
</evidence>
<dbReference type="AlphaFoldDB" id="A0AA37Q8P5"/>
<comment type="subcellular location">
    <subcellularLocation>
        <location evidence="1">Membrane</location>
        <topology evidence="1">Multi-pass membrane protein</topology>
    </subcellularLocation>
</comment>
<keyword evidence="7 15" id="KW-0808">Transferase</keyword>
<evidence type="ECO:0000256" key="5">
    <source>
        <dbReference type="ARBA" id="ARBA00014944"/>
    </source>
</evidence>
<comment type="catalytic activity">
    <reaction evidence="14">
        <text>a CDP-1,2-diacyl-sn-glycerol + sn-glycerol 3-phosphate = a 1,2-diacyl-sn-glycero-3-phospho-(1'-sn-glycero-3'-phosphate) + CMP + H(+)</text>
        <dbReference type="Rhea" id="RHEA:12593"/>
        <dbReference type="ChEBI" id="CHEBI:15378"/>
        <dbReference type="ChEBI" id="CHEBI:57597"/>
        <dbReference type="ChEBI" id="CHEBI:58332"/>
        <dbReference type="ChEBI" id="CHEBI:60110"/>
        <dbReference type="ChEBI" id="CHEBI:60377"/>
        <dbReference type="EC" id="2.7.8.5"/>
    </reaction>
</comment>
<protein>
    <recommendedName>
        <fullName evidence="5">CDP-diacylglycerol--glycerol-3-phosphate 3-phosphatidyltransferase</fullName>
        <ecNumber evidence="4">2.7.8.5</ecNumber>
    </recommendedName>
</protein>
<evidence type="ECO:0000256" key="12">
    <source>
        <dbReference type="ARBA" id="ARBA00023209"/>
    </source>
</evidence>
<evidence type="ECO:0000313" key="17">
    <source>
        <dbReference type="EMBL" id="GLC24366.1"/>
    </source>
</evidence>
<comment type="caution">
    <text evidence="17">The sequence shown here is derived from an EMBL/GenBank/DDBJ whole genome shotgun (WGS) entry which is preliminary data.</text>
</comment>
<sequence>MSRGAPPPSAELWTLPNVVSLSRFVLAAGFLASTGNGERVALVGVASLTDFLDGWLARRRNAVSRWGALIDPLADRAFVLAAVTTLLLQGQLTLLQVGVLLLRDIMTAIGFLVARSVAWLRPVAFRARPLGKVVTALQLVTLVTALVWPRWVMPLVVVLGIVSVASTIDYTLLLWRERDRTLKP</sequence>
<keyword evidence="13" id="KW-1208">Phospholipid metabolism</keyword>
<dbReference type="GO" id="GO:0016020">
    <property type="term" value="C:membrane"/>
    <property type="evidence" value="ECO:0007669"/>
    <property type="project" value="UniProtKB-SubCell"/>
</dbReference>
<dbReference type="GO" id="GO:0046474">
    <property type="term" value="P:glycerophospholipid biosynthetic process"/>
    <property type="evidence" value="ECO:0007669"/>
    <property type="project" value="TreeGrafter"/>
</dbReference>
<proteinExistence type="inferred from homology"/>
<keyword evidence="9 16" id="KW-1133">Transmembrane helix</keyword>
<name>A0AA37Q8P5_9BACT</name>
<evidence type="ECO:0000256" key="15">
    <source>
        <dbReference type="RuleBase" id="RU003750"/>
    </source>
</evidence>
<comment type="similarity">
    <text evidence="3 15">Belongs to the CDP-alcohol phosphatidyltransferase class-I family.</text>
</comment>
<evidence type="ECO:0000256" key="11">
    <source>
        <dbReference type="ARBA" id="ARBA00023136"/>
    </source>
</evidence>
<dbReference type="InterPro" id="IPR004570">
    <property type="entry name" value="Phosphatidylglycerol_P_synth"/>
</dbReference>
<organism evidence="17 18">
    <name type="scientific">Roseisolibacter agri</name>
    <dbReference type="NCBI Taxonomy" id="2014610"/>
    <lineage>
        <taxon>Bacteria</taxon>
        <taxon>Pseudomonadati</taxon>
        <taxon>Gemmatimonadota</taxon>
        <taxon>Gemmatimonadia</taxon>
        <taxon>Gemmatimonadales</taxon>
        <taxon>Gemmatimonadaceae</taxon>
        <taxon>Roseisolibacter</taxon>
    </lineage>
</organism>
<dbReference type="InterPro" id="IPR050324">
    <property type="entry name" value="CDP-alcohol_PTase-I"/>
</dbReference>
<keyword evidence="6" id="KW-0444">Lipid biosynthesis</keyword>
<keyword evidence="12" id="KW-0594">Phospholipid biosynthesis</keyword>
<evidence type="ECO:0000256" key="14">
    <source>
        <dbReference type="ARBA" id="ARBA00048586"/>
    </source>
</evidence>
<dbReference type="InterPro" id="IPR000462">
    <property type="entry name" value="CDP-OH_P_trans"/>
</dbReference>
<dbReference type="RefSeq" id="WP_284348817.1">
    <property type="nucleotide sequence ID" value="NZ_BRXS01000001.1"/>
</dbReference>
<dbReference type="PROSITE" id="PS00379">
    <property type="entry name" value="CDP_ALCOHOL_P_TRANSF"/>
    <property type="match status" value="1"/>
</dbReference>
<dbReference type="GO" id="GO:0008444">
    <property type="term" value="F:CDP-diacylglycerol-glycerol-3-phosphate 3-phosphatidyltransferase activity"/>
    <property type="evidence" value="ECO:0007669"/>
    <property type="project" value="UniProtKB-EC"/>
</dbReference>
<dbReference type="InterPro" id="IPR043130">
    <property type="entry name" value="CDP-OH_PTrfase_TM_dom"/>
</dbReference>
<evidence type="ECO:0000256" key="13">
    <source>
        <dbReference type="ARBA" id="ARBA00023264"/>
    </source>
</evidence>
<evidence type="ECO:0000256" key="2">
    <source>
        <dbReference type="ARBA" id="ARBA00005042"/>
    </source>
</evidence>
<evidence type="ECO:0000256" key="3">
    <source>
        <dbReference type="ARBA" id="ARBA00010441"/>
    </source>
</evidence>
<evidence type="ECO:0000256" key="7">
    <source>
        <dbReference type="ARBA" id="ARBA00022679"/>
    </source>
</evidence>
<reference evidence="17" key="1">
    <citation type="submission" date="2022-08" db="EMBL/GenBank/DDBJ databases">
        <title>Draft genome sequencing of Roseisolibacter agri AW1220.</title>
        <authorList>
            <person name="Tobiishi Y."/>
            <person name="Tonouchi A."/>
        </authorList>
    </citation>
    <scope>NUCLEOTIDE SEQUENCE</scope>
    <source>
        <strain evidence="17">AW1220</strain>
    </source>
</reference>
<evidence type="ECO:0000256" key="9">
    <source>
        <dbReference type="ARBA" id="ARBA00022989"/>
    </source>
</evidence>
<evidence type="ECO:0000256" key="16">
    <source>
        <dbReference type="SAM" id="Phobius"/>
    </source>
</evidence>
<feature type="transmembrane region" description="Helical" evidence="16">
    <location>
        <begin position="100"/>
        <end position="118"/>
    </location>
</feature>
<dbReference type="EMBL" id="BRXS01000001">
    <property type="protein sequence ID" value="GLC24366.1"/>
    <property type="molecule type" value="Genomic_DNA"/>
</dbReference>
<evidence type="ECO:0000256" key="8">
    <source>
        <dbReference type="ARBA" id="ARBA00022692"/>
    </source>
</evidence>
<dbReference type="Proteomes" id="UP001161325">
    <property type="component" value="Unassembled WGS sequence"/>
</dbReference>
<evidence type="ECO:0000313" key="18">
    <source>
        <dbReference type="Proteomes" id="UP001161325"/>
    </source>
</evidence>
<keyword evidence="11 16" id="KW-0472">Membrane</keyword>
<dbReference type="Pfam" id="PF01066">
    <property type="entry name" value="CDP-OH_P_transf"/>
    <property type="match status" value="1"/>
</dbReference>
<evidence type="ECO:0000256" key="6">
    <source>
        <dbReference type="ARBA" id="ARBA00022516"/>
    </source>
</evidence>
<feature type="transmembrane region" description="Helical" evidence="16">
    <location>
        <begin position="130"/>
        <end position="149"/>
    </location>
</feature>
<accession>A0AA37Q8P5</accession>
<dbReference type="InterPro" id="IPR048254">
    <property type="entry name" value="CDP_ALCOHOL_P_TRANSF_CS"/>
</dbReference>
<dbReference type="PANTHER" id="PTHR14269:SF11">
    <property type="entry name" value="CDP-DIACYLGLYCEROL--GLYCEROL-3-PHOSPHATE 3-PHOSPHATIDYLTRANSFERASE"/>
    <property type="match status" value="1"/>
</dbReference>
<feature type="transmembrane region" description="Helical" evidence="16">
    <location>
        <begin position="155"/>
        <end position="175"/>
    </location>
</feature>
<keyword evidence="8 16" id="KW-0812">Transmembrane</keyword>
<dbReference type="PANTHER" id="PTHR14269">
    <property type="entry name" value="CDP-DIACYLGLYCEROL--GLYCEROL-3-PHOSPHATE 3-PHOSPHATIDYLTRANSFERASE-RELATED"/>
    <property type="match status" value="1"/>
</dbReference>
<gene>
    <name evidence="17" type="ORF">rosag_08790</name>
</gene>
<dbReference type="EC" id="2.7.8.5" evidence="4"/>